<dbReference type="InterPro" id="IPR043502">
    <property type="entry name" value="DNA/RNA_pol_sf"/>
</dbReference>
<evidence type="ECO:0000313" key="2">
    <source>
        <dbReference type="EMBL" id="SEJ59777.1"/>
    </source>
</evidence>
<dbReference type="PROSITE" id="PS50878">
    <property type="entry name" value="RT_POL"/>
    <property type="match status" value="1"/>
</dbReference>
<keyword evidence="2" id="KW-0548">Nucleotidyltransferase</keyword>
<sequence length="414" mass="49248">MPGLDCITKKYFENNLNQYIDCIYANIHNKIYKFTPYKEKLVIKSKNKTRQISLPTIKDKLVLGVLKEVLLEIYDEINYKLVQVTIYELANKIRLYDGFIKIDISDFYGSIDHNLLMGILHKKIRKDNIRKLIKDSIENPTLSRGYSKKSIGLNKCGVPQGIPISNILASIYLKNLDQIYLEKDNIAYFRYVDDILILCNYSELSTIKEEITLELKDKYLLEINKNKLKSGIVDDGFEYLGYNINKSDIRVRDISLKNFEKSLQSTFEEYQHLGRKNINLFIWDLNLKITGCINEKNKYGWLFFFSQINDEFVLYHLDWLIKKYIKRYNIIIPDNSKFKIKRFVRTYNEIIKNLHNTQYIPNFDKYTLNEMKNFLKEIHGMAIDGWEEELIKDKFKHIVYKKSRKLEKDIQSFS</sequence>
<dbReference type="RefSeq" id="WP_091831895.1">
    <property type="nucleotide sequence ID" value="NZ_FNZK01000011.1"/>
</dbReference>
<accession>A0A1H7A7A1</accession>
<proteinExistence type="predicted"/>
<name>A0A1H7A7A1_9FIRM</name>
<reference evidence="2 3" key="1">
    <citation type="submission" date="2016-10" db="EMBL/GenBank/DDBJ databases">
        <authorList>
            <person name="de Groot N.N."/>
        </authorList>
    </citation>
    <scope>NUCLEOTIDE SEQUENCE [LARGE SCALE GENOMIC DNA]</scope>
    <source>
        <strain evidence="2 3">DSM 2179</strain>
    </source>
</reference>
<keyword evidence="3" id="KW-1185">Reference proteome</keyword>
<dbReference type="GO" id="GO:0003964">
    <property type="term" value="F:RNA-directed DNA polymerase activity"/>
    <property type="evidence" value="ECO:0007669"/>
    <property type="project" value="UniProtKB-KW"/>
</dbReference>
<dbReference type="EMBL" id="FNZK01000011">
    <property type="protein sequence ID" value="SEJ59777.1"/>
    <property type="molecule type" value="Genomic_DNA"/>
</dbReference>
<keyword evidence="2" id="KW-0695">RNA-directed DNA polymerase</keyword>
<dbReference type="Pfam" id="PF00078">
    <property type="entry name" value="RVT_1"/>
    <property type="match status" value="1"/>
</dbReference>
<dbReference type="AlphaFoldDB" id="A0A1H7A7A1"/>
<gene>
    <name evidence="2" type="ORF">SAMN05660742_11183</name>
</gene>
<feature type="domain" description="Reverse transcriptase" evidence="1">
    <location>
        <begin position="23"/>
        <end position="244"/>
    </location>
</feature>
<protein>
    <submittedName>
        <fullName evidence="2">Retron-type reverse transcriptase</fullName>
    </submittedName>
</protein>
<dbReference type="STRING" id="84035.SAMN05660742_11183"/>
<organism evidence="2 3">
    <name type="scientific">Propionispira arboris</name>
    <dbReference type="NCBI Taxonomy" id="84035"/>
    <lineage>
        <taxon>Bacteria</taxon>
        <taxon>Bacillati</taxon>
        <taxon>Bacillota</taxon>
        <taxon>Negativicutes</taxon>
        <taxon>Selenomonadales</taxon>
        <taxon>Selenomonadaceae</taxon>
        <taxon>Propionispira</taxon>
    </lineage>
</organism>
<dbReference type="PANTHER" id="PTHR34047:SF8">
    <property type="entry name" value="PROTEIN YKFC"/>
    <property type="match status" value="1"/>
</dbReference>
<dbReference type="InterPro" id="IPR000477">
    <property type="entry name" value="RT_dom"/>
</dbReference>
<evidence type="ECO:0000313" key="3">
    <source>
        <dbReference type="Proteomes" id="UP000199662"/>
    </source>
</evidence>
<keyword evidence="2" id="KW-0808">Transferase</keyword>
<evidence type="ECO:0000259" key="1">
    <source>
        <dbReference type="PROSITE" id="PS50878"/>
    </source>
</evidence>
<dbReference type="PANTHER" id="PTHR34047">
    <property type="entry name" value="NUCLEAR INTRON MATURASE 1, MITOCHONDRIAL-RELATED"/>
    <property type="match status" value="1"/>
</dbReference>
<dbReference type="InterPro" id="IPR051083">
    <property type="entry name" value="GrpII_Intron_Splice-Mob/Def"/>
</dbReference>
<dbReference type="Proteomes" id="UP000199662">
    <property type="component" value="Unassembled WGS sequence"/>
</dbReference>
<dbReference type="SUPFAM" id="SSF56672">
    <property type="entry name" value="DNA/RNA polymerases"/>
    <property type="match status" value="1"/>
</dbReference>